<evidence type="ECO:0000256" key="1">
    <source>
        <dbReference type="SAM" id="MobiDB-lite"/>
    </source>
</evidence>
<dbReference type="EMBL" id="BSRX01000054">
    <property type="protein sequence ID" value="GLW58545.1"/>
    <property type="molecule type" value="Genomic_DNA"/>
</dbReference>
<name>A0A9W6UTF2_9ACTN</name>
<sequence length="74" mass="8036">MCFLLCVPTGAAVLYLIENRESAQPVWLALAAAPALAAAATTDWLLRRHAGADRTHGGRPGQGRTRTATDRWHR</sequence>
<proteinExistence type="predicted"/>
<dbReference type="Proteomes" id="UP001165143">
    <property type="component" value="Unassembled WGS sequence"/>
</dbReference>
<dbReference type="RefSeq" id="WP_033255541.1">
    <property type="nucleotide sequence ID" value="NZ_BSRX01000054.1"/>
</dbReference>
<accession>A0A9W6UTF2</accession>
<evidence type="ECO:0000313" key="3">
    <source>
        <dbReference type="Proteomes" id="UP001165143"/>
    </source>
</evidence>
<feature type="region of interest" description="Disordered" evidence="1">
    <location>
        <begin position="50"/>
        <end position="74"/>
    </location>
</feature>
<gene>
    <name evidence="2" type="ORF">Kpho01_65560</name>
</gene>
<reference evidence="2" key="1">
    <citation type="submission" date="2023-02" db="EMBL/GenBank/DDBJ databases">
        <title>Kitasatospora phosalacinea NBRC 14362.</title>
        <authorList>
            <person name="Ichikawa N."/>
            <person name="Sato H."/>
            <person name="Tonouchi N."/>
        </authorList>
    </citation>
    <scope>NUCLEOTIDE SEQUENCE</scope>
    <source>
        <strain evidence="2">NBRC 14362</strain>
    </source>
</reference>
<protein>
    <submittedName>
        <fullName evidence="2">Uncharacterized protein</fullName>
    </submittedName>
</protein>
<dbReference type="AlphaFoldDB" id="A0A9W6UTF2"/>
<evidence type="ECO:0000313" key="2">
    <source>
        <dbReference type="EMBL" id="GLW58545.1"/>
    </source>
</evidence>
<comment type="caution">
    <text evidence="2">The sequence shown here is derived from an EMBL/GenBank/DDBJ whole genome shotgun (WGS) entry which is preliminary data.</text>
</comment>
<organism evidence="2 3">
    <name type="scientific">Kitasatospora phosalacinea</name>
    <dbReference type="NCBI Taxonomy" id="2065"/>
    <lineage>
        <taxon>Bacteria</taxon>
        <taxon>Bacillati</taxon>
        <taxon>Actinomycetota</taxon>
        <taxon>Actinomycetes</taxon>
        <taxon>Kitasatosporales</taxon>
        <taxon>Streptomycetaceae</taxon>
        <taxon>Kitasatospora</taxon>
    </lineage>
</organism>